<dbReference type="PANTHER" id="PTHR37820:SF1">
    <property type="entry name" value="CELL DIVISION PROTEIN FTSQ"/>
    <property type="match status" value="1"/>
</dbReference>
<dbReference type="InterPro" id="IPR005548">
    <property type="entry name" value="Cell_div_FtsQ/DivIB_C"/>
</dbReference>
<dbReference type="AlphaFoldDB" id="A0AAW9HJG0"/>
<dbReference type="InterPro" id="IPR050487">
    <property type="entry name" value="FtsQ_DivIB"/>
</dbReference>
<comment type="subcellular location">
    <subcellularLocation>
        <location evidence="1">Membrane</location>
    </subcellularLocation>
</comment>
<evidence type="ECO:0000256" key="2">
    <source>
        <dbReference type="ARBA" id="ARBA00022475"/>
    </source>
</evidence>
<dbReference type="GO" id="GO:0051301">
    <property type="term" value="P:cell division"/>
    <property type="evidence" value="ECO:0007669"/>
    <property type="project" value="UniProtKB-KW"/>
</dbReference>
<evidence type="ECO:0000256" key="1">
    <source>
        <dbReference type="ARBA" id="ARBA00004370"/>
    </source>
</evidence>
<protein>
    <submittedName>
        <fullName evidence="10">Cell division protein FtsQ/DivIB</fullName>
    </submittedName>
</protein>
<comment type="caution">
    <text evidence="10">The sequence shown here is derived from an EMBL/GenBank/DDBJ whole genome shotgun (WGS) entry which is preliminary data.</text>
</comment>
<feature type="domain" description="POTRA" evidence="9">
    <location>
        <begin position="94"/>
        <end position="168"/>
    </location>
</feature>
<evidence type="ECO:0000256" key="7">
    <source>
        <dbReference type="ARBA" id="ARBA00023306"/>
    </source>
</evidence>
<reference evidence="10" key="1">
    <citation type="submission" date="2023-10" db="EMBL/GenBank/DDBJ databases">
        <title>Whole Genome based description of the genera Actinobaculum and Actinotignum reveals a complex phylogenetic relationship within the species included in the genus Actinotignum.</title>
        <authorList>
            <person name="Jensen C.S."/>
            <person name="Dargis R."/>
            <person name="Kemp M."/>
            <person name="Christensen J.J."/>
        </authorList>
    </citation>
    <scope>NUCLEOTIDE SEQUENCE</scope>
    <source>
        <strain evidence="10">SLA_B245</strain>
    </source>
</reference>
<dbReference type="GO" id="GO:0005886">
    <property type="term" value="C:plasma membrane"/>
    <property type="evidence" value="ECO:0007669"/>
    <property type="project" value="TreeGrafter"/>
</dbReference>
<evidence type="ECO:0000259" key="9">
    <source>
        <dbReference type="PROSITE" id="PS51779"/>
    </source>
</evidence>
<name>A0AAW9HJG0_9ACTO</name>
<keyword evidence="4 8" id="KW-0812">Transmembrane</keyword>
<keyword evidence="7" id="KW-0131">Cell cycle</keyword>
<dbReference type="InterPro" id="IPR034746">
    <property type="entry name" value="POTRA"/>
</dbReference>
<dbReference type="InterPro" id="IPR013685">
    <property type="entry name" value="POTRA_FtsQ_type"/>
</dbReference>
<proteinExistence type="predicted"/>
<evidence type="ECO:0000256" key="4">
    <source>
        <dbReference type="ARBA" id="ARBA00022692"/>
    </source>
</evidence>
<evidence type="ECO:0000313" key="10">
    <source>
        <dbReference type="EMBL" id="MDY5139749.1"/>
    </source>
</evidence>
<dbReference type="PROSITE" id="PS51779">
    <property type="entry name" value="POTRA"/>
    <property type="match status" value="1"/>
</dbReference>
<evidence type="ECO:0000256" key="8">
    <source>
        <dbReference type="SAM" id="Phobius"/>
    </source>
</evidence>
<dbReference type="Pfam" id="PF03799">
    <property type="entry name" value="FtsQ_DivIB_C"/>
    <property type="match status" value="1"/>
</dbReference>
<dbReference type="PANTHER" id="PTHR37820">
    <property type="entry name" value="CELL DIVISION PROTEIN DIVIB"/>
    <property type="match status" value="1"/>
</dbReference>
<evidence type="ECO:0000256" key="5">
    <source>
        <dbReference type="ARBA" id="ARBA00022989"/>
    </source>
</evidence>
<feature type="transmembrane region" description="Helical" evidence="8">
    <location>
        <begin position="69"/>
        <end position="92"/>
    </location>
</feature>
<keyword evidence="3 10" id="KW-0132">Cell division</keyword>
<dbReference type="RefSeq" id="WP_087070941.1">
    <property type="nucleotide sequence ID" value="NZ_CAUPFC010000001.1"/>
</dbReference>
<dbReference type="Proteomes" id="UP001288320">
    <property type="component" value="Unassembled WGS sequence"/>
</dbReference>
<dbReference type="EMBL" id="JAWNFV010000001">
    <property type="protein sequence ID" value="MDY5139749.1"/>
    <property type="molecule type" value="Genomic_DNA"/>
</dbReference>
<keyword evidence="6 8" id="KW-0472">Membrane</keyword>
<dbReference type="GeneID" id="92813977"/>
<evidence type="ECO:0000313" key="11">
    <source>
        <dbReference type="Proteomes" id="UP001288320"/>
    </source>
</evidence>
<keyword evidence="2" id="KW-1003">Cell membrane</keyword>
<evidence type="ECO:0000256" key="3">
    <source>
        <dbReference type="ARBA" id="ARBA00022618"/>
    </source>
</evidence>
<accession>A0AAW9HJG0</accession>
<keyword evidence="5 8" id="KW-1133">Transmembrane helix</keyword>
<gene>
    <name evidence="10" type="ORF">R6G74_00250</name>
</gene>
<dbReference type="Pfam" id="PF08478">
    <property type="entry name" value="POTRA_1"/>
    <property type="match status" value="1"/>
</dbReference>
<sequence length="296" mass="31128">MKEPSRRRSARDINPHTEITYVPTAATAPVVYDDGDAPLADLGSTTTVSLDERLEEKASEKRRVRWRRLGVVGAVLAALAALAWVIFFSPLLALRASDITVSGIPANAAVTAEDVTAALAERSGIPLPRLDTEALATDLSAQFPPIKEAQLRRSYLHGLEVTLTVREPVACLVGKGACSAMDRDGVSFPVLPEVEASLPRVSLSPGPATRSEDGSDGPGIRIALDVLASLKDDVRAQVAGVSVSDSGRVGLDLNSGQKVIWGDAQRSDLKAAALATVISVPGQVYDVSEPTAVVVH</sequence>
<organism evidence="10 11">
    <name type="scientific">Actinotignum timonense</name>
    <dbReference type="NCBI Taxonomy" id="1870995"/>
    <lineage>
        <taxon>Bacteria</taxon>
        <taxon>Bacillati</taxon>
        <taxon>Actinomycetota</taxon>
        <taxon>Actinomycetes</taxon>
        <taxon>Actinomycetales</taxon>
        <taxon>Actinomycetaceae</taxon>
        <taxon>Actinotignum</taxon>
    </lineage>
</organism>
<evidence type="ECO:0000256" key="6">
    <source>
        <dbReference type="ARBA" id="ARBA00023136"/>
    </source>
</evidence>